<feature type="chain" id="PRO_5014720962" evidence="1">
    <location>
        <begin position="18"/>
        <end position="83"/>
    </location>
</feature>
<sequence>MPTFCVLLFTLMGVSVACIFLSYDQHPRSQAPHSLISARAWLFLQVLSREIVEFQLNFRNTTKHMFLGQHIIIDHHHHHVARQ</sequence>
<accession>A0A2M4DI30</accession>
<evidence type="ECO:0000256" key="1">
    <source>
        <dbReference type="SAM" id="SignalP"/>
    </source>
</evidence>
<name>A0A2M4DI30_ANODA</name>
<protein>
    <submittedName>
        <fullName evidence="2">Putative secreted protein</fullName>
    </submittedName>
</protein>
<proteinExistence type="predicted"/>
<evidence type="ECO:0000313" key="2">
    <source>
        <dbReference type="EMBL" id="MBW77222.1"/>
    </source>
</evidence>
<feature type="signal peptide" evidence="1">
    <location>
        <begin position="1"/>
        <end position="17"/>
    </location>
</feature>
<reference evidence="2" key="1">
    <citation type="submission" date="2018-01" db="EMBL/GenBank/DDBJ databases">
        <title>An insight into the sialome of Amazonian anophelines.</title>
        <authorList>
            <person name="Ribeiro J.M."/>
            <person name="Scarpassa V."/>
            <person name="Calvo E."/>
        </authorList>
    </citation>
    <scope>NUCLEOTIDE SEQUENCE</scope>
</reference>
<organism evidence="2">
    <name type="scientific">Anopheles darlingi</name>
    <name type="common">Mosquito</name>
    <dbReference type="NCBI Taxonomy" id="43151"/>
    <lineage>
        <taxon>Eukaryota</taxon>
        <taxon>Metazoa</taxon>
        <taxon>Ecdysozoa</taxon>
        <taxon>Arthropoda</taxon>
        <taxon>Hexapoda</taxon>
        <taxon>Insecta</taxon>
        <taxon>Pterygota</taxon>
        <taxon>Neoptera</taxon>
        <taxon>Endopterygota</taxon>
        <taxon>Diptera</taxon>
        <taxon>Nematocera</taxon>
        <taxon>Culicoidea</taxon>
        <taxon>Culicidae</taxon>
        <taxon>Anophelinae</taxon>
        <taxon>Anopheles</taxon>
    </lineage>
</organism>
<dbReference type="EMBL" id="GGFL01013044">
    <property type="protein sequence ID" value="MBW77222.1"/>
    <property type="molecule type" value="Transcribed_RNA"/>
</dbReference>
<dbReference type="AlphaFoldDB" id="A0A2M4DI30"/>
<keyword evidence="1" id="KW-0732">Signal</keyword>